<comment type="caution">
    <text evidence="2">The sequence shown here is derived from an EMBL/GenBank/DDBJ whole genome shotgun (WGS) entry which is preliminary data.</text>
</comment>
<sequence length="111" mass="12409">MTPPPAEVGEGKRVISIELEDSGESGRQPETETERSGSSSNGSIGLSLIMRFWNSEEMPRLKLGRDSSRSACLSCTRSAWWLGCLCRLEISYRNCCMEPHSISRNSFMKTM</sequence>
<accession>A0A4Z2IYV4</accession>
<feature type="region of interest" description="Disordered" evidence="1">
    <location>
        <begin position="1"/>
        <end position="44"/>
    </location>
</feature>
<evidence type="ECO:0000313" key="3">
    <source>
        <dbReference type="Proteomes" id="UP000314294"/>
    </source>
</evidence>
<name>A0A4Z2IYV4_9TELE</name>
<gene>
    <name evidence="2" type="ORF">EYF80_006493</name>
</gene>
<dbReference type="Proteomes" id="UP000314294">
    <property type="component" value="Unassembled WGS sequence"/>
</dbReference>
<protein>
    <submittedName>
        <fullName evidence="2">Uncharacterized protein</fullName>
    </submittedName>
</protein>
<proteinExistence type="predicted"/>
<dbReference type="EMBL" id="SRLO01000034">
    <property type="protein sequence ID" value="TNN83160.1"/>
    <property type="molecule type" value="Genomic_DNA"/>
</dbReference>
<reference evidence="2 3" key="1">
    <citation type="submission" date="2019-03" db="EMBL/GenBank/DDBJ databases">
        <title>First draft genome of Liparis tanakae, snailfish: a comprehensive survey of snailfish specific genes.</title>
        <authorList>
            <person name="Kim W."/>
            <person name="Song I."/>
            <person name="Jeong J.-H."/>
            <person name="Kim D."/>
            <person name="Kim S."/>
            <person name="Ryu S."/>
            <person name="Song J.Y."/>
            <person name="Lee S.K."/>
        </authorList>
    </citation>
    <scope>NUCLEOTIDE SEQUENCE [LARGE SCALE GENOMIC DNA]</scope>
    <source>
        <tissue evidence="2">Muscle</tissue>
    </source>
</reference>
<evidence type="ECO:0000313" key="2">
    <source>
        <dbReference type="EMBL" id="TNN83160.1"/>
    </source>
</evidence>
<keyword evidence="3" id="KW-1185">Reference proteome</keyword>
<dbReference type="AlphaFoldDB" id="A0A4Z2IYV4"/>
<organism evidence="2 3">
    <name type="scientific">Liparis tanakae</name>
    <name type="common">Tanaka's snailfish</name>
    <dbReference type="NCBI Taxonomy" id="230148"/>
    <lineage>
        <taxon>Eukaryota</taxon>
        <taxon>Metazoa</taxon>
        <taxon>Chordata</taxon>
        <taxon>Craniata</taxon>
        <taxon>Vertebrata</taxon>
        <taxon>Euteleostomi</taxon>
        <taxon>Actinopterygii</taxon>
        <taxon>Neopterygii</taxon>
        <taxon>Teleostei</taxon>
        <taxon>Neoteleostei</taxon>
        <taxon>Acanthomorphata</taxon>
        <taxon>Eupercaria</taxon>
        <taxon>Perciformes</taxon>
        <taxon>Cottioidei</taxon>
        <taxon>Cottales</taxon>
        <taxon>Liparidae</taxon>
        <taxon>Liparis</taxon>
    </lineage>
</organism>
<evidence type="ECO:0000256" key="1">
    <source>
        <dbReference type="SAM" id="MobiDB-lite"/>
    </source>
</evidence>